<proteinExistence type="predicted"/>
<dbReference type="KEGG" id="cgc:Cyagr_1077"/>
<gene>
    <name evidence="1" type="ordered locus">Cyagr_1077</name>
</gene>
<evidence type="ECO:0000313" key="2">
    <source>
        <dbReference type="Proteomes" id="UP000010388"/>
    </source>
</evidence>
<dbReference type="eggNOG" id="ENOG503130K">
    <property type="taxonomic scope" value="Bacteria"/>
</dbReference>
<dbReference type="EMBL" id="CP003495">
    <property type="protein sequence ID" value="AFY28258.1"/>
    <property type="molecule type" value="Genomic_DNA"/>
</dbReference>
<accession>K9P5I3</accession>
<sequence>MPNNFGPTLLLVLGLLTAPLLIGVPLLLLGLALLRSADGGPALPSLSRFVARWRQASDCRRIDAS</sequence>
<dbReference type="Proteomes" id="UP000010388">
    <property type="component" value="Chromosome"/>
</dbReference>
<organism evidence="1 2">
    <name type="scientific">Cyanobium gracile (strain ATCC 27147 / PCC 6307)</name>
    <dbReference type="NCBI Taxonomy" id="292564"/>
    <lineage>
        <taxon>Bacteria</taxon>
        <taxon>Bacillati</taxon>
        <taxon>Cyanobacteriota</taxon>
        <taxon>Cyanophyceae</taxon>
        <taxon>Synechococcales</taxon>
        <taxon>Prochlorococcaceae</taxon>
        <taxon>Cyanobium</taxon>
    </lineage>
</organism>
<evidence type="ECO:0000313" key="1">
    <source>
        <dbReference type="EMBL" id="AFY28258.1"/>
    </source>
</evidence>
<reference evidence="2" key="1">
    <citation type="journal article" date="2013" name="Proc. Natl. Acad. Sci. U.S.A.">
        <title>Improving the coverage of the cyanobacterial phylum using diversity-driven genome sequencing.</title>
        <authorList>
            <person name="Shih P.M."/>
            <person name="Wu D."/>
            <person name="Latifi A."/>
            <person name="Axen S.D."/>
            <person name="Fewer D.P."/>
            <person name="Talla E."/>
            <person name="Calteau A."/>
            <person name="Cai F."/>
            <person name="Tandeau de Marsac N."/>
            <person name="Rippka R."/>
            <person name="Herdman M."/>
            <person name="Sivonen K."/>
            <person name="Coursin T."/>
            <person name="Laurent T."/>
            <person name="Goodwin L."/>
            <person name="Nolan M."/>
            <person name="Davenport K.W."/>
            <person name="Han C.S."/>
            <person name="Rubin E.M."/>
            <person name="Eisen J.A."/>
            <person name="Woyke T."/>
            <person name="Gugger M."/>
            <person name="Kerfeld C.A."/>
        </authorList>
    </citation>
    <scope>NUCLEOTIDE SEQUENCE [LARGE SCALE GENOMIC DNA]</scope>
    <source>
        <strain evidence="2">ATCC 27147 / PCC 6307</strain>
    </source>
</reference>
<dbReference type="HOGENOM" id="CLU_2842450_0_0_3"/>
<protein>
    <submittedName>
        <fullName evidence="1">Uncharacterized protein</fullName>
    </submittedName>
</protein>
<dbReference type="AlphaFoldDB" id="K9P5I3"/>
<name>K9P5I3_CYAGP</name>
<dbReference type="RefSeq" id="WP_015108712.1">
    <property type="nucleotide sequence ID" value="NC_019675.1"/>
</dbReference>